<dbReference type="Pfam" id="PF01527">
    <property type="entry name" value="HTH_Tnp_1"/>
    <property type="match status" value="1"/>
</dbReference>
<dbReference type="EMBL" id="AWQQ01000055">
    <property type="protein sequence ID" value="PHJ38128.1"/>
    <property type="molecule type" value="Genomic_DNA"/>
</dbReference>
<dbReference type="SUPFAM" id="SSF46689">
    <property type="entry name" value="Homeodomain-like"/>
    <property type="match status" value="1"/>
</dbReference>
<dbReference type="OrthoDB" id="2622285at2"/>
<gene>
    <name evidence="2" type="ORF">P378_11635</name>
</gene>
<feature type="coiled-coil region" evidence="1">
    <location>
        <begin position="58"/>
        <end position="85"/>
    </location>
</feature>
<name>A0A2C6MDG0_9FIRM</name>
<keyword evidence="3" id="KW-1185">Reference proteome</keyword>
<proteinExistence type="predicted"/>
<keyword evidence="1" id="KW-0175">Coiled coil</keyword>
<comment type="caution">
    <text evidence="2">The sequence shown here is derived from an EMBL/GenBank/DDBJ whole genome shotgun (WGS) entry which is preliminary data.</text>
</comment>
<protein>
    <submittedName>
        <fullName evidence="2">Transposase</fullName>
    </submittedName>
</protein>
<evidence type="ECO:0000313" key="3">
    <source>
        <dbReference type="Proteomes" id="UP000222564"/>
    </source>
</evidence>
<dbReference type="Gene3D" id="1.10.10.60">
    <property type="entry name" value="Homeodomain-like"/>
    <property type="match status" value="1"/>
</dbReference>
<dbReference type="GO" id="GO:0004803">
    <property type="term" value="F:transposase activity"/>
    <property type="evidence" value="ECO:0007669"/>
    <property type="project" value="InterPro"/>
</dbReference>
<dbReference type="InterPro" id="IPR002514">
    <property type="entry name" value="Transposase_8"/>
</dbReference>
<organism evidence="2 3">
    <name type="scientific">Desulforamulus profundi</name>
    <dbReference type="NCBI Taxonomy" id="1383067"/>
    <lineage>
        <taxon>Bacteria</taxon>
        <taxon>Bacillati</taxon>
        <taxon>Bacillota</taxon>
        <taxon>Clostridia</taxon>
        <taxon>Eubacteriales</taxon>
        <taxon>Peptococcaceae</taxon>
        <taxon>Desulforamulus</taxon>
    </lineage>
</organism>
<sequence length="95" mass="10689">MREYDKDFKEEAIKLSCEIGPTAAAEKLGIPVTTLYTWRNNAKRYGEIAFVGSGHKRVDPKTAEIRAMEKKIKELEAANDILKRALGFFAGSQKK</sequence>
<dbReference type="AlphaFoldDB" id="A0A2C6MDG0"/>
<dbReference type="RefSeq" id="WP_099083238.1">
    <property type="nucleotide sequence ID" value="NZ_AWQQ01000055.1"/>
</dbReference>
<dbReference type="InterPro" id="IPR009057">
    <property type="entry name" value="Homeodomain-like_sf"/>
</dbReference>
<reference evidence="2 3" key="1">
    <citation type="submission" date="2013-09" db="EMBL/GenBank/DDBJ databases">
        <title>Biodegradation of hydrocarbons in the deep terrestrial subsurface : characterization of a microbial consortium composed of two Desulfotomaculum species originating from a deep geological formation.</title>
        <authorList>
            <person name="Aullo T."/>
            <person name="Berlendis S."/>
            <person name="Lascourreges J.-F."/>
            <person name="Dessort D."/>
            <person name="Saint-Laurent S."/>
            <person name="Schraauwers B."/>
            <person name="Mas J."/>
            <person name="Magot M."/>
            <person name="Ranchou-Peyruse A."/>
        </authorList>
    </citation>
    <scope>NUCLEOTIDE SEQUENCE [LARGE SCALE GENOMIC DNA]</scope>
    <source>
        <strain evidence="2 3">Bs107</strain>
    </source>
</reference>
<dbReference type="Proteomes" id="UP000222564">
    <property type="component" value="Unassembled WGS sequence"/>
</dbReference>
<dbReference type="GO" id="GO:0006313">
    <property type="term" value="P:DNA transposition"/>
    <property type="evidence" value="ECO:0007669"/>
    <property type="project" value="InterPro"/>
</dbReference>
<accession>A0A2C6MDG0</accession>
<evidence type="ECO:0000256" key="1">
    <source>
        <dbReference type="SAM" id="Coils"/>
    </source>
</evidence>
<dbReference type="GO" id="GO:0003677">
    <property type="term" value="F:DNA binding"/>
    <property type="evidence" value="ECO:0007669"/>
    <property type="project" value="InterPro"/>
</dbReference>
<evidence type="ECO:0000313" key="2">
    <source>
        <dbReference type="EMBL" id="PHJ38128.1"/>
    </source>
</evidence>